<accession>A0A4P9W589</accession>
<dbReference type="EMBL" id="KZ998184">
    <property type="protein sequence ID" value="RKO86455.1"/>
    <property type="molecule type" value="Genomic_DNA"/>
</dbReference>
<protein>
    <submittedName>
        <fullName evidence="3">Uncharacterized protein</fullName>
    </submittedName>
</protein>
<feature type="region of interest" description="Disordered" evidence="1">
    <location>
        <begin position="155"/>
        <end position="240"/>
    </location>
</feature>
<feature type="compositionally biased region" description="Low complexity" evidence="1">
    <location>
        <begin position="218"/>
        <end position="240"/>
    </location>
</feature>
<sequence>MALTRAKNQKQPLQTRIANTLLRQSQVFDHAPQTFKPCRGDRSSVGKRSSVALVVEDELLLGHFEYHRQTGDRVVTEKDQSDDRIWGAVADGTCDVVVKAGFHNEAGASGRGDDVEHRRIDKIYWVDRTRERSEFAIYRREEVKTCKGPKLSIGIVQHDSGVDGGGGQDGQEDQDGQDSATTTLPTGTSTSTTATTPSTSTTSPVIAPPSTPTPAPVTIPTASATPSPSAASGLGSTDATSATPPAALIAGIVAGLALVAVAVALALLLFRRRRLQNRKYQPATEVETIVVDETQLPWTPSYAPSVVATVAPSTPLATINEVTEVQTLPSKSDPASKQIYRALCDYQPLGDDEIAISVGDEISFR</sequence>
<keyword evidence="2" id="KW-1133">Transmembrane helix</keyword>
<evidence type="ECO:0000313" key="3">
    <source>
        <dbReference type="EMBL" id="RKO86455.1"/>
    </source>
</evidence>
<evidence type="ECO:0000256" key="2">
    <source>
        <dbReference type="SAM" id="Phobius"/>
    </source>
</evidence>
<organism evidence="3 4">
    <name type="scientific">Blyttiomyces helicus</name>
    <dbReference type="NCBI Taxonomy" id="388810"/>
    <lineage>
        <taxon>Eukaryota</taxon>
        <taxon>Fungi</taxon>
        <taxon>Fungi incertae sedis</taxon>
        <taxon>Chytridiomycota</taxon>
        <taxon>Chytridiomycota incertae sedis</taxon>
        <taxon>Chytridiomycetes</taxon>
        <taxon>Chytridiomycetes incertae sedis</taxon>
        <taxon>Blyttiomyces</taxon>
    </lineage>
</organism>
<keyword evidence="2" id="KW-0472">Membrane</keyword>
<feature type="compositionally biased region" description="Pro residues" evidence="1">
    <location>
        <begin position="206"/>
        <end position="217"/>
    </location>
</feature>
<dbReference type="InterPro" id="IPR036028">
    <property type="entry name" value="SH3-like_dom_sf"/>
</dbReference>
<dbReference type="SUPFAM" id="SSF50044">
    <property type="entry name" value="SH3-domain"/>
    <property type="match status" value="1"/>
</dbReference>
<reference evidence="4" key="1">
    <citation type="journal article" date="2018" name="Nat. Microbiol.">
        <title>Leveraging single-cell genomics to expand the fungal tree of life.</title>
        <authorList>
            <person name="Ahrendt S.R."/>
            <person name="Quandt C.A."/>
            <person name="Ciobanu D."/>
            <person name="Clum A."/>
            <person name="Salamov A."/>
            <person name="Andreopoulos B."/>
            <person name="Cheng J.F."/>
            <person name="Woyke T."/>
            <person name="Pelin A."/>
            <person name="Henrissat B."/>
            <person name="Reynolds N.K."/>
            <person name="Benny G.L."/>
            <person name="Smith M.E."/>
            <person name="James T.Y."/>
            <person name="Grigoriev I.V."/>
        </authorList>
    </citation>
    <scope>NUCLEOTIDE SEQUENCE [LARGE SCALE GENOMIC DNA]</scope>
</reference>
<proteinExistence type="predicted"/>
<feature type="transmembrane region" description="Helical" evidence="2">
    <location>
        <begin position="246"/>
        <end position="270"/>
    </location>
</feature>
<evidence type="ECO:0000256" key="1">
    <source>
        <dbReference type="SAM" id="MobiDB-lite"/>
    </source>
</evidence>
<feature type="compositionally biased region" description="Low complexity" evidence="1">
    <location>
        <begin position="177"/>
        <end position="205"/>
    </location>
</feature>
<gene>
    <name evidence="3" type="ORF">BDK51DRAFT_33779</name>
</gene>
<evidence type="ECO:0000313" key="4">
    <source>
        <dbReference type="Proteomes" id="UP000269721"/>
    </source>
</evidence>
<dbReference type="AlphaFoldDB" id="A0A4P9W589"/>
<keyword evidence="2" id="KW-0812">Transmembrane</keyword>
<keyword evidence="4" id="KW-1185">Reference proteome</keyword>
<dbReference type="Proteomes" id="UP000269721">
    <property type="component" value="Unassembled WGS sequence"/>
</dbReference>
<name>A0A4P9W589_9FUNG</name>